<reference evidence="1" key="1">
    <citation type="submission" date="2020-03" db="EMBL/GenBank/DDBJ databases">
        <title>Castanea mollissima Vanexum genome sequencing.</title>
        <authorList>
            <person name="Staton M."/>
        </authorList>
    </citation>
    <scope>NUCLEOTIDE SEQUENCE</scope>
    <source>
        <tissue evidence="1">Leaf</tissue>
    </source>
</reference>
<dbReference type="AlphaFoldDB" id="A0A8J4RTX9"/>
<sequence>MLKNHFEPVFENLQRIYDGIYFNRVGAGIWSLFSMPPPRTRVGTLHSIREKKASKDGCSSLCCETREAAGSRWWRGTNS</sequence>
<evidence type="ECO:0000313" key="1">
    <source>
        <dbReference type="EMBL" id="KAF3968236.1"/>
    </source>
</evidence>
<gene>
    <name evidence="1" type="ORF">CMV_007845</name>
</gene>
<dbReference type="EMBL" id="JRKL02000797">
    <property type="protein sequence ID" value="KAF3968236.1"/>
    <property type="molecule type" value="Genomic_DNA"/>
</dbReference>
<keyword evidence="2" id="KW-1185">Reference proteome</keyword>
<dbReference type="Proteomes" id="UP000737018">
    <property type="component" value="Unassembled WGS sequence"/>
</dbReference>
<name>A0A8J4RTX9_9ROSI</name>
<proteinExistence type="predicted"/>
<evidence type="ECO:0000313" key="2">
    <source>
        <dbReference type="Proteomes" id="UP000737018"/>
    </source>
</evidence>
<organism evidence="1 2">
    <name type="scientific">Castanea mollissima</name>
    <name type="common">Chinese chestnut</name>
    <dbReference type="NCBI Taxonomy" id="60419"/>
    <lineage>
        <taxon>Eukaryota</taxon>
        <taxon>Viridiplantae</taxon>
        <taxon>Streptophyta</taxon>
        <taxon>Embryophyta</taxon>
        <taxon>Tracheophyta</taxon>
        <taxon>Spermatophyta</taxon>
        <taxon>Magnoliopsida</taxon>
        <taxon>eudicotyledons</taxon>
        <taxon>Gunneridae</taxon>
        <taxon>Pentapetalae</taxon>
        <taxon>rosids</taxon>
        <taxon>fabids</taxon>
        <taxon>Fagales</taxon>
        <taxon>Fagaceae</taxon>
        <taxon>Castanea</taxon>
    </lineage>
</organism>
<protein>
    <submittedName>
        <fullName evidence="1">Uncharacterized protein</fullName>
    </submittedName>
</protein>
<comment type="caution">
    <text evidence="1">The sequence shown here is derived from an EMBL/GenBank/DDBJ whole genome shotgun (WGS) entry which is preliminary data.</text>
</comment>
<accession>A0A8J4RTX9</accession>